<dbReference type="InterPro" id="IPR016181">
    <property type="entry name" value="Acyl_CoA_acyltransferase"/>
</dbReference>
<dbReference type="CDD" id="cd04301">
    <property type="entry name" value="NAT_SF"/>
    <property type="match status" value="1"/>
</dbReference>
<sequence>MPAASAPAALSIRPATGADIAGIDAMMGRAWSRQMAGAYPPSLLILAVPYISRAQPALVTSGRYYVAEEAGRILGAGGWSGGEAGRGDVRHVAVDASAAGRGIGRALMERSIAAARDAGVTRLNCTATLNAVPFYEAVGFRALGPTSVRLGPALSLPCTAMVREL</sequence>
<protein>
    <submittedName>
        <fullName evidence="4">GNAT family N-acetyltransferase</fullName>
    </submittedName>
</protein>
<gene>
    <name evidence="4" type="ORF">GZA08_15980</name>
</gene>
<keyword evidence="1 4" id="KW-0808">Transferase</keyword>
<dbReference type="PROSITE" id="PS51186">
    <property type="entry name" value="GNAT"/>
    <property type="match status" value="1"/>
</dbReference>
<dbReference type="Gene3D" id="3.40.630.30">
    <property type="match status" value="1"/>
</dbReference>
<keyword evidence="5" id="KW-1185">Reference proteome</keyword>
<dbReference type="EMBL" id="JAAGAB010000004">
    <property type="protein sequence ID" value="NDV02469.1"/>
    <property type="molecule type" value="Genomic_DNA"/>
</dbReference>
<dbReference type="Proteomes" id="UP000474757">
    <property type="component" value="Unassembled WGS sequence"/>
</dbReference>
<evidence type="ECO:0000256" key="1">
    <source>
        <dbReference type="ARBA" id="ARBA00022679"/>
    </source>
</evidence>
<dbReference type="GO" id="GO:0016747">
    <property type="term" value="F:acyltransferase activity, transferring groups other than amino-acyl groups"/>
    <property type="evidence" value="ECO:0007669"/>
    <property type="project" value="InterPro"/>
</dbReference>
<accession>A0A6B2K0J8</accession>
<evidence type="ECO:0000256" key="2">
    <source>
        <dbReference type="ARBA" id="ARBA00023315"/>
    </source>
</evidence>
<dbReference type="RefSeq" id="WP_163895476.1">
    <property type="nucleotide sequence ID" value="NZ_JAAFYS010000004.1"/>
</dbReference>
<dbReference type="AlphaFoldDB" id="A0A6B2K0J8"/>
<dbReference type="InterPro" id="IPR050832">
    <property type="entry name" value="Bact_Acetyltransf"/>
</dbReference>
<dbReference type="Pfam" id="PF13673">
    <property type="entry name" value="Acetyltransf_10"/>
    <property type="match status" value="1"/>
</dbReference>
<comment type="caution">
    <text evidence="4">The sequence shown here is derived from an EMBL/GenBank/DDBJ whole genome shotgun (WGS) entry which is preliminary data.</text>
</comment>
<evidence type="ECO:0000313" key="5">
    <source>
        <dbReference type="Proteomes" id="UP000474757"/>
    </source>
</evidence>
<proteinExistence type="predicted"/>
<dbReference type="InterPro" id="IPR000182">
    <property type="entry name" value="GNAT_dom"/>
</dbReference>
<feature type="domain" description="N-acetyltransferase" evidence="3">
    <location>
        <begin position="10"/>
        <end position="161"/>
    </location>
</feature>
<reference evidence="4 5" key="1">
    <citation type="submission" date="2020-02" db="EMBL/GenBank/DDBJ databases">
        <title>Pseudoroseicyclus tamarix, sp. nov., isolated from offshore sediment of a Tamarix chinensis forest.</title>
        <authorList>
            <person name="Gai Y."/>
        </authorList>
    </citation>
    <scope>NUCLEOTIDE SEQUENCE [LARGE SCALE GENOMIC DNA]</scope>
    <source>
        <strain evidence="4 5">CLL3-39</strain>
    </source>
</reference>
<keyword evidence="2" id="KW-0012">Acyltransferase</keyword>
<dbReference type="PANTHER" id="PTHR43877">
    <property type="entry name" value="AMINOALKYLPHOSPHONATE N-ACETYLTRANSFERASE-RELATED-RELATED"/>
    <property type="match status" value="1"/>
</dbReference>
<evidence type="ECO:0000259" key="3">
    <source>
        <dbReference type="PROSITE" id="PS51186"/>
    </source>
</evidence>
<name>A0A6B2K0J8_9RHOB</name>
<evidence type="ECO:0000313" key="4">
    <source>
        <dbReference type="EMBL" id="NDV02469.1"/>
    </source>
</evidence>
<dbReference type="SUPFAM" id="SSF55729">
    <property type="entry name" value="Acyl-CoA N-acyltransferases (Nat)"/>
    <property type="match status" value="1"/>
</dbReference>
<organism evidence="4 5">
    <name type="scientific">Pseudoroseicyclus tamaricis</name>
    <dbReference type="NCBI Taxonomy" id="2705421"/>
    <lineage>
        <taxon>Bacteria</taxon>
        <taxon>Pseudomonadati</taxon>
        <taxon>Pseudomonadota</taxon>
        <taxon>Alphaproteobacteria</taxon>
        <taxon>Rhodobacterales</taxon>
        <taxon>Paracoccaceae</taxon>
        <taxon>Pseudoroseicyclus</taxon>
    </lineage>
</organism>